<evidence type="ECO:0000256" key="1">
    <source>
        <dbReference type="SAM" id="Coils"/>
    </source>
</evidence>
<organism evidence="3 4">
    <name type="scientific">Paramecium tetraurelia</name>
    <dbReference type="NCBI Taxonomy" id="5888"/>
    <lineage>
        <taxon>Eukaryota</taxon>
        <taxon>Sar</taxon>
        <taxon>Alveolata</taxon>
        <taxon>Ciliophora</taxon>
        <taxon>Intramacronucleata</taxon>
        <taxon>Oligohymenophorea</taxon>
        <taxon>Peniculida</taxon>
        <taxon>Parameciidae</taxon>
        <taxon>Paramecium</taxon>
    </lineage>
</organism>
<evidence type="ECO:0000256" key="2">
    <source>
        <dbReference type="SAM" id="MobiDB-lite"/>
    </source>
</evidence>
<name>A0C8P0_PARTE</name>
<dbReference type="GeneID" id="5020339"/>
<proteinExistence type="predicted"/>
<dbReference type="OMA" id="MQTEIKY"/>
<evidence type="ECO:0000313" key="4">
    <source>
        <dbReference type="Proteomes" id="UP000000600"/>
    </source>
</evidence>
<accession>A0C8P0</accession>
<feature type="region of interest" description="Disordered" evidence="2">
    <location>
        <begin position="238"/>
        <end position="258"/>
    </location>
</feature>
<evidence type="ECO:0000313" key="3">
    <source>
        <dbReference type="EMBL" id="CAK67157.1"/>
    </source>
</evidence>
<dbReference type="Proteomes" id="UP000000600">
    <property type="component" value="Unassembled WGS sequence"/>
</dbReference>
<dbReference type="RefSeq" id="XP_001434554.1">
    <property type="nucleotide sequence ID" value="XM_001434517.1"/>
</dbReference>
<gene>
    <name evidence="3" type="ORF">GSPATT00036292001</name>
</gene>
<feature type="region of interest" description="Disordered" evidence="2">
    <location>
        <begin position="403"/>
        <end position="437"/>
    </location>
</feature>
<feature type="coiled-coil region" evidence="1">
    <location>
        <begin position="505"/>
        <end position="638"/>
    </location>
</feature>
<protein>
    <submittedName>
        <fullName evidence="3">Uncharacterized protein</fullName>
    </submittedName>
</protein>
<sequence>MNEIEEQEKQLYYLQRQKIAQQEKQLLMKDQLILELQSKYKNLYDDYQHNLRVIKDRDEELDEITDKLLSLKQQNDKQLNEYIELEAEIHRKQEEWKLQRDNLKSKNDEQRKEIKYLKRIHEEEINQFQAKYKQTLHQLEQLKNEKLYFKNQQDQLHDQKEQIEQLLQKNNDQKNIIIKLEQASEQHIQINNENAQLQQKLNLQKQQFNEQIAEFQNDNQLLKLKIQQQQQIIDQIKRDHDDQQGQDSINQNKLQNVGDEIKKENQRKVVEGADSTIIEIDSNSVRGEDQKIGILITTLQIQEANQKEKCQEIETKLNRLIFDNEQRVQQLIKNNELDKKQSKNDLDLKIYQITQLNDEIANLKSTINESNKLLDNMAAKIQELKNENNILIEEVVALRKNNNLNNTNKKPQLQQSNPSNKKPSQQQPQQQQPIQQPKMKFLDEEEEVESVEKLLFSGDEGPVSSLLQRGSMQQQIKQSKQSLSKHHRSLEQENTQLKLFVKDMHQTMENTKDQLLLKVQELNIQKQECYQAKEKIQSLQQEILKYKEQILILQAQTKNNEDLESVTSELKLQIENLSKKLQNSKEVILKLKQEREKLLDITNELNQKLKDSDNQEELLQMQTEIKYLQNQIKQLQLQNEIPINQKSQLPNLSEIQNQLFVK</sequence>
<dbReference type="OrthoDB" id="310380at2759"/>
<dbReference type="HOGENOM" id="CLU_414751_0_0_1"/>
<dbReference type="AlphaFoldDB" id="A0C8P0"/>
<reference evidence="3 4" key="1">
    <citation type="journal article" date="2006" name="Nature">
        <title>Global trends of whole-genome duplications revealed by the ciliate Paramecium tetraurelia.</title>
        <authorList>
            <consortium name="Genoscope"/>
            <person name="Aury J.-M."/>
            <person name="Jaillon O."/>
            <person name="Duret L."/>
            <person name="Noel B."/>
            <person name="Jubin C."/>
            <person name="Porcel B.M."/>
            <person name="Segurens B."/>
            <person name="Daubin V."/>
            <person name="Anthouard V."/>
            <person name="Aiach N."/>
            <person name="Arnaiz O."/>
            <person name="Billaut A."/>
            <person name="Beisson J."/>
            <person name="Blanc I."/>
            <person name="Bouhouche K."/>
            <person name="Camara F."/>
            <person name="Duharcourt S."/>
            <person name="Guigo R."/>
            <person name="Gogendeau D."/>
            <person name="Katinka M."/>
            <person name="Keller A.-M."/>
            <person name="Kissmehl R."/>
            <person name="Klotz C."/>
            <person name="Koll F."/>
            <person name="Le Moue A."/>
            <person name="Lepere C."/>
            <person name="Malinsky S."/>
            <person name="Nowacki M."/>
            <person name="Nowak J.K."/>
            <person name="Plattner H."/>
            <person name="Poulain J."/>
            <person name="Ruiz F."/>
            <person name="Serrano V."/>
            <person name="Zagulski M."/>
            <person name="Dessen P."/>
            <person name="Betermier M."/>
            <person name="Weissenbach J."/>
            <person name="Scarpelli C."/>
            <person name="Schachter V."/>
            <person name="Sperling L."/>
            <person name="Meyer E."/>
            <person name="Cohen J."/>
            <person name="Wincker P."/>
        </authorList>
    </citation>
    <scope>NUCLEOTIDE SEQUENCE [LARGE SCALE GENOMIC DNA]</scope>
    <source>
        <strain evidence="3 4">Stock d4-2</strain>
    </source>
</reference>
<feature type="compositionally biased region" description="Polar residues" evidence="2">
    <location>
        <begin position="245"/>
        <end position="255"/>
    </location>
</feature>
<dbReference type="KEGG" id="ptm:GSPATT00036292001"/>
<dbReference type="EMBL" id="CT868051">
    <property type="protein sequence ID" value="CAK67157.1"/>
    <property type="molecule type" value="Genomic_DNA"/>
</dbReference>
<feature type="coiled-coil region" evidence="1">
    <location>
        <begin position="353"/>
        <end position="401"/>
    </location>
</feature>
<keyword evidence="4" id="KW-1185">Reference proteome</keyword>
<dbReference type="InParanoid" id="A0C8P0"/>
<keyword evidence="1" id="KW-0175">Coiled coil</keyword>
<dbReference type="eggNOG" id="ENOG502SZKU">
    <property type="taxonomic scope" value="Eukaryota"/>
</dbReference>